<dbReference type="GO" id="GO:0030488">
    <property type="term" value="P:tRNA methylation"/>
    <property type="evidence" value="ECO:0007669"/>
    <property type="project" value="TreeGrafter"/>
</dbReference>
<reference evidence="8 9" key="1">
    <citation type="submission" date="2019-04" db="EMBL/GenBank/DDBJ databases">
        <title>Comparative genomics and transcriptomics to analyze fruiting body development in filamentous ascomycetes.</title>
        <authorList>
            <consortium name="DOE Joint Genome Institute"/>
            <person name="Lutkenhaus R."/>
            <person name="Traeger S."/>
            <person name="Breuer J."/>
            <person name="Kuo A."/>
            <person name="Lipzen A."/>
            <person name="Pangilinan J."/>
            <person name="Dilworth D."/>
            <person name="Sandor L."/>
            <person name="Poggeler S."/>
            <person name="Barry K."/>
            <person name="Grigoriev I.V."/>
            <person name="Nowrousian M."/>
        </authorList>
    </citation>
    <scope>NUCLEOTIDE SEQUENCE [LARGE SCALE GENOMIC DNA]</scope>
    <source>
        <strain evidence="8 9">CBS 389.68</strain>
    </source>
</reference>
<dbReference type="SMART" id="SM00320">
    <property type="entry name" value="WD40"/>
    <property type="match status" value="10"/>
</dbReference>
<dbReference type="STRING" id="341454.A0A4S2N3L3"/>
<sequence length="1104" mass="120232">MTDPPPISHVSTLAPATAVAFLDKSYVLSGHARFVNIIPRDSKNSTGQISQKRIFTRERIHGIRVCSASGKVVFWGGRRISVCETSWLFQPDSGKALHEAQIAPDWVLTATLLDDGRLLVVGAHNGLLIYDPKSTSWSQFGCGERTMLYSADLEVQGSNITVVGGTVFGEILIWRWRDGEATGNVWMRLRGHEGSVFSVRKYGTLVVSCSDDRSVRLWDLDQAPEELGQAVNTGMGSKETNVRKKSGNGCVAIGWGHQARPWKVACLPSERLNELTLVTVSEDLTARFWLVPKWTQQQSEAVSMQNFKTYTMHAGKNVWSFDIDASENLMVTGGNDGRVCLLNYSDDGEEKRTFNLETTLASLADDDFRNFGTVETKAKGKRSDNWRNYAFVDAHRFIATTEQGNILLHNLTTSNWKFIGRWEGLRNWGHSAAWEAQGLVALGDSNGYLRILDVNHNRSWSWEADSGRRKVDGVFVCPVDDTEGSPVGDSLSQIFRVLTSSLGPKTLMFHSFSLPLPDTSEEPICQRIQLEAPSPKCIVTAVAYHPQSRKVFVGTRTGDLAIYTLPTEDTSSSLAPTIYKRALSASDSYAITAISPTSTTVTTTTRSGIYSIHSLPDLRPLHTNKPTPSISQIEGLTLSGTSQSIYGFRALNFVTHALSLNLDTLTIPCGGAHRSWSFHPASSSLLWTQSSDLHYFTRNIGGLTNPTSSSSPPIQVLLPGLHGREIKTAAYNPHHRVLATGAEDTTIRLSFPTFASAPETKLRTSGLLPAVNGLVKQHSTGLMGLVWSPDGSRLISVGGMEEIYVWRVTVDHGKTDVGVVREAELVPEGEREVRIMAVDVVEIEEDGALVMAVGTSDGVVKLVRYTPPVLEAGDEDKEGETKNTEKYRDGKFTVLKEWTYGAICITQISLLRHTFHKKENGIIVLAAATDGCIFAYHHSLSPSSLDSDLDLPIWRERAHQNTVKCLTLFPPPNSNTSTFRILSGGDDGSISSLLVETKNVKPWASTLRIDSVSEAHAGAVIGITATRGGIEGRDVVGRVVTVGSEGQVKVWDGVEQGARVEIIEAGIADPGELVVLDGAVGAGGGLMRVAVCGVGIEVWDVPVA</sequence>
<evidence type="ECO:0000313" key="9">
    <source>
        <dbReference type="Proteomes" id="UP000298138"/>
    </source>
</evidence>
<keyword evidence="3 7" id="KW-0853">WD repeat</keyword>
<dbReference type="InterPro" id="IPR036322">
    <property type="entry name" value="WD40_repeat_dom_sf"/>
</dbReference>
<dbReference type="Pfam" id="PF00400">
    <property type="entry name" value="WD40"/>
    <property type="match status" value="3"/>
</dbReference>
<dbReference type="InterPro" id="IPR019775">
    <property type="entry name" value="WD40_repeat_CS"/>
</dbReference>
<dbReference type="InParanoid" id="A0A4S2N3L3"/>
<evidence type="ECO:0000256" key="3">
    <source>
        <dbReference type="ARBA" id="ARBA00022574"/>
    </source>
</evidence>
<comment type="similarity">
    <text evidence="6">Belongs to the WD repeat WDR6 family.</text>
</comment>
<keyword evidence="9" id="KW-1185">Reference proteome</keyword>
<comment type="subcellular location">
    <subcellularLocation>
        <location evidence="1">Cytoplasm</location>
    </subcellularLocation>
</comment>
<dbReference type="SUPFAM" id="SSF101898">
    <property type="entry name" value="NHL repeat"/>
    <property type="match status" value="1"/>
</dbReference>
<accession>A0A4S2N3L3</accession>
<organism evidence="8 9">
    <name type="scientific">Ascodesmis nigricans</name>
    <dbReference type="NCBI Taxonomy" id="341454"/>
    <lineage>
        <taxon>Eukaryota</taxon>
        <taxon>Fungi</taxon>
        <taxon>Dikarya</taxon>
        <taxon>Ascomycota</taxon>
        <taxon>Pezizomycotina</taxon>
        <taxon>Pezizomycetes</taxon>
        <taxon>Pezizales</taxon>
        <taxon>Ascodesmidaceae</taxon>
        <taxon>Ascodesmis</taxon>
    </lineage>
</organism>
<dbReference type="Gene3D" id="2.130.10.10">
    <property type="entry name" value="YVTN repeat-like/Quinoprotein amine dehydrogenase"/>
    <property type="match status" value="4"/>
</dbReference>
<evidence type="ECO:0000256" key="7">
    <source>
        <dbReference type="PROSITE-ProRule" id="PRU00221"/>
    </source>
</evidence>
<dbReference type="PROSITE" id="PS50294">
    <property type="entry name" value="WD_REPEATS_REGION"/>
    <property type="match status" value="1"/>
</dbReference>
<dbReference type="PANTHER" id="PTHR14344">
    <property type="entry name" value="WD REPEAT PROTEIN"/>
    <property type="match status" value="1"/>
</dbReference>
<gene>
    <name evidence="8" type="ORF">EX30DRAFT_361712</name>
</gene>
<dbReference type="FunCoup" id="A0A4S2N3L3">
    <property type="interactions" value="595"/>
</dbReference>
<keyword evidence="5" id="KW-0677">Repeat</keyword>
<dbReference type="SUPFAM" id="SSF50978">
    <property type="entry name" value="WD40 repeat-like"/>
    <property type="match status" value="3"/>
</dbReference>
<evidence type="ECO:0000313" key="8">
    <source>
        <dbReference type="EMBL" id="TGZ83673.1"/>
    </source>
</evidence>
<dbReference type="InterPro" id="IPR015943">
    <property type="entry name" value="WD40/YVTN_repeat-like_dom_sf"/>
</dbReference>
<evidence type="ECO:0000256" key="5">
    <source>
        <dbReference type="ARBA" id="ARBA00022737"/>
    </source>
</evidence>
<dbReference type="InterPro" id="IPR051973">
    <property type="entry name" value="tRNA_Anticodon_Mtase-Reg"/>
</dbReference>
<evidence type="ECO:0000256" key="1">
    <source>
        <dbReference type="ARBA" id="ARBA00004496"/>
    </source>
</evidence>
<name>A0A4S2N3L3_9PEZI</name>
<proteinExistence type="inferred from homology"/>
<dbReference type="OrthoDB" id="66881at2759"/>
<evidence type="ECO:0000256" key="6">
    <source>
        <dbReference type="ARBA" id="ARBA00038255"/>
    </source>
</evidence>
<dbReference type="EMBL" id="ML220113">
    <property type="protein sequence ID" value="TGZ83673.1"/>
    <property type="molecule type" value="Genomic_DNA"/>
</dbReference>
<feature type="repeat" description="WD" evidence="7">
    <location>
        <begin position="775"/>
        <end position="808"/>
    </location>
</feature>
<keyword evidence="2" id="KW-0963">Cytoplasm</keyword>
<dbReference type="PROSITE" id="PS50082">
    <property type="entry name" value="WD_REPEATS_2"/>
    <property type="match status" value="2"/>
</dbReference>
<dbReference type="Proteomes" id="UP000298138">
    <property type="component" value="Unassembled WGS sequence"/>
</dbReference>
<dbReference type="PANTHER" id="PTHR14344:SF3">
    <property type="entry name" value="WD REPEAT-CONTAINING PROTEIN 6"/>
    <property type="match status" value="1"/>
</dbReference>
<protein>
    <submittedName>
        <fullName evidence="8">WD40 repeat-like protein</fullName>
    </submittedName>
</protein>
<keyword evidence="4" id="KW-0819">tRNA processing</keyword>
<dbReference type="PROSITE" id="PS00678">
    <property type="entry name" value="WD_REPEATS_1"/>
    <property type="match status" value="1"/>
</dbReference>
<feature type="repeat" description="WD" evidence="7">
    <location>
        <begin position="189"/>
        <end position="221"/>
    </location>
</feature>
<evidence type="ECO:0000256" key="4">
    <source>
        <dbReference type="ARBA" id="ARBA00022694"/>
    </source>
</evidence>
<dbReference type="AlphaFoldDB" id="A0A4S2N3L3"/>
<dbReference type="InterPro" id="IPR001680">
    <property type="entry name" value="WD40_rpt"/>
</dbReference>
<dbReference type="GO" id="GO:0005737">
    <property type="term" value="C:cytoplasm"/>
    <property type="evidence" value="ECO:0007669"/>
    <property type="project" value="UniProtKB-SubCell"/>
</dbReference>
<evidence type="ECO:0000256" key="2">
    <source>
        <dbReference type="ARBA" id="ARBA00022490"/>
    </source>
</evidence>